<dbReference type="Proteomes" id="UP000241462">
    <property type="component" value="Unassembled WGS sequence"/>
</dbReference>
<sequence length="577" mass="61515">MSANGADQASAGSERVAIGITFGNSNSSIAYTVDDKAEVIANEDGDRQIPTILSYVDGDEYYGGQAKAFLVRNPDNTVAYFKEFLGKDFKSIDPTHNHASAHPKESGSSIAFTVKDKTADDAASELSVTEVSTRYLRRLVQSASDYIGKKVTSAVVTVPTNFSDAQKAALTQAAKDADLEILQLIADPVAAALAYDARPENLSADVQDKIIVVADLGGTRSDVAVVASRGGMYTILATAHDYEFAGFALDKVLMEHFAKEFIKKHKTDPRENARSLAKLKQEAEATKKALSLGTNANFSVESLADGIDFASTINRLRYEMIARSVFEGINRLVEGVVKKAGLDVLDVDEVILSGGSAHTPRIAANLGSIFPESTSILAPSTFATALNPSELAARGAALQASLIQEFEIEDIEQSIHPAVTTVKHVANAIGVLAKHGEEEIFTPIIAPETAVPARRTVHVEAPKAGGDVLIKIVEGNTHIKVTQPEPKSKENGDDKAKKDADDEDEDESDFSDDEEEEEQEKREKIWKVGATLAEAAVRGVKAGAKVEVTINVLADLSVTVATREVGAKGGVRGNIPA</sequence>
<dbReference type="InParanoid" id="A0A2T2ZUT6"/>
<reference evidence="4 5" key="1">
    <citation type="journal article" date="2018" name="Mycol. Prog.">
        <title>Coniella lustricola, a new species from submerged detritus.</title>
        <authorList>
            <person name="Raudabaugh D.B."/>
            <person name="Iturriaga T."/>
            <person name="Carver A."/>
            <person name="Mondo S."/>
            <person name="Pangilinan J."/>
            <person name="Lipzen A."/>
            <person name="He G."/>
            <person name="Amirebrahimi M."/>
            <person name="Grigoriev I.V."/>
            <person name="Miller A.N."/>
        </authorList>
    </citation>
    <scope>NUCLEOTIDE SEQUENCE [LARGE SCALE GENOMIC DNA]</scope>
    <source>
        <strain evidence="4 5">B22-T-1</strain>
    </source>
</reference>
<feature type="compositionally biased region" description="Basic and acidic residues" evidence="3">
    <location>
        <begin position="486"/>
        <end position="500"/>
    </location>
</feature>
<evidence type="ECO:0000313" key="4">
    <source>
        <dbReference type="EMBL" id="PSR77267.1"/>
    </source>
</evidence>
<keyword evidence="5" id="KW-1185">Reference proteome</keyword>
<feature type="compositionally biased region" description="Acidic residues" evidence="3">
    <location>
        <begin position="501"/>
        <end position="518"/>
    </location>
</feature>
<dbReference type="Pfam" id="PF00012">
    <property type="entry name" value="HSP70"/>
    <property type="match status" value="1"/>
</dbReference>
<dbReference type="AlphaFoldDB" id="A0A2T2ZUT6"/>
<accession>A0A2T2ZUT6</accession>
<dbReference type="Gene3D" id="3.30.30.30">
    <property type="match status" value="1"/>
</dbReference>
<dbReference type="CDD" id="cd10232">
    <property type="entry name" value="ASKHA_NBD_HSP70_ScSsz1p-like"/>
    <property type="match status" value="1"/>
</dbReference>
<dbReference type="SUPFAM" id="SSF53067">
    <property type="entry name" value="Actin-like ATPase domain"/>
    <property type="match status" value="2"/>
</dbReference>
<protein>
    <submittedName>
        <fullName evidence="4">Hsp70 protein-domain-containing protein</fullName>
    </submittedName>
</protein>
<evidence type="ECO:0000256" key="2">
    <source>
        <dbReference type="ARBA" id="ARBA00022840"/>
    </source>
</evidence>
<name>A0A2T2ZUT6_9PEZI</name>
<keyword evidence="2" id="KW-0067">ATP-binding</keyword>
<dbReference type="PANTHER" id="PTHR45639">
    <property type="entry name" value="HSC70CB, ISOFORM G-RELATED"/>
    <property type="match status" value="1"/>
</dbReference>
<organism evidence="4 5">
    <name type="scientific">Coniella lustricola</name>
    <dbReference type="NCBI Taxonomy" id="2025994"/>
    <lineage>
        <taxon>Eukaryota</taxon>
        <taxon>Fungi</taxon>
        <taxon>Dikarya</taxon>
        <taxon>Ascomycota</taxon>
        <taxon>Pezizomycotina</taxon>
        <taxon>Sordariomycetes</taxon>
        <taxon>Sordariomycetidae</taxon>
        <taxon>Diaporthales</taxon>
        <taxon>Schizoparmaceae</taxon>
        <taxon>Coniella</taxon>
    </lineage>
</organism>
<dbReference type="InterPro" id="IPR013126">
    <property type="entry name" value="Hsp_70_fam"/>
</dbReference>
<dbReference type="InterPro" id="IPR043129">
    <property type="entry name" value="ATPase_NBD"/>
</dbReference>
<dbReference type="GO" id="GO:0005634">
    <property type="term" value="C:nucleus"/>
    <property type="evidence" value="ECO:0007669"/>
    <property type="project" value="TreeGrafter"/>
</dbReference>
<feature type="region of interest" description="Disordered" evidence="3">
    <location>
        <begin position="479"/>
        <end position="524"/>
    </location>
</feature>
<dbReference type="GO" id="GO:0005524">
    <property type="term" value="F:ATP binding"/>
    <property type="evidence" value="ECO:0007669"/>
    <property type="project" value="UniProtKB-KW"/>
</dbReference>
<dbReference type="FunFam" id="3.30.30.30:FF:000009">
    <property type="entry name" value="Heat shock protein Hsp70"/>
    <property type="match status" value="1"/>
</dbReference>
<dbReference type="EMBL" id="KZ678663">
    <property type="protein sequence ID" value="PSR77267.1"/>
    <property type="molecule type" value="Genomic_DNA"/>
</dbReference>
<dbReference type="FunCoup" id="A0A2T2ZUT6">
    <property type="interactions" value="362"/>
</dbReference>
<dbReference type="GO" id="GO:0005829">
    <property type="term" value="C:cytosol"/>
    <property type="evidence" value="ECO:0007669"/>
    <property type="project" value="TreeGrafter"/>
</dbReference>
<gene>
    <name evidence="4" type="ORF">BD289DRAFT_445578</name>
</gene>
<dbReference type="Gene3D" id="3.30.420.40">
    <property type="match status" value="2"/>
</dbReference>
<dbReference type="PRINTS" id="PR00301">
    <property type="entry name" value="HEATSHOCK70"/>
</dbReference>
<dbReference type="STRING" id="2025994.A0A2T2ZUT6"/>
<dbReference type="Gene3D" id="3.90.640.10">
    <property type="entry name" value="Actin, Chain A, domain 4"/>
    <property type="match status" value="1"/>
</dbReference>
<dbReference type="FunFam" id="3.90.640.10:FF:000023">
    <property type="entry name" value="Hsp70 chaperone (BiP)"/>
    <property type="match status" value="1"/>
</dbReference>
<evidence type="ECO:0000256" key="1">
    <source>
        <dbReference type="ARBA" id="ARBA00022741"/>
    </source>
</evidence>
<dbReference type="PANTHER" id="PTHR45639:SF32">
    <property type="entry name" value="HEAT SHOCK PROTEIN PDR13"/>
    <property type="match status" value="1"/>
</dbReference>
<proteinExistence type="predicted"/>
<keyword evidence="1" id="KW-0547">Nucleotide-binding</keyword>
<dbReference type="OrthoDB" id="29851at2759"/>
<dbReference type="GO" id="GO:0140662">
    <property type="term" value="F:ATP-dependent protein folding chaperone"/>
    <property type="evidence" value="ECO:0007669"/>
    <property type="project" value="InterPro"/>
</dbReference>
<evidence type="ECO:0000256" key="3">
    <source>
        <dbReference type="SAM" id="MobiDB-lite"/>
    </source>
</evidence>
<evidence type="ECO:0000313" key="5">
    <source>
        <dbReference type="Proteomes" id="UP000241462"/>
    </source>
</evidence>